<gene>
    <name evidence="1" type="ORF">DSAG12_04385</name>
</gene>
<dbReference type="Proteomes" id="UP000321408">
    <property type="component" value="Chromosome"/>
</dbReference>
<evidence type="ECO:0000313" key="2">
    <source>
        <dbReference type="Proteomes" id="UP000321408"/>
    </source>
</evidence>
<proteinExistence type="predicted"/>
<name>A0AC61ZU22_9ARCH</name>
<keyword evidence="2" id="KW-1185">Reference proteome</keyword>
<sequence length="86" mass="10317">MVEEIRSVCCNKTIHISITKNENTCLCVRYCNRCSYCNMTEISCNNCEFQDSKYCPEFNLQKEKIPEKKEKYKWFKESNKLLNLKN</sequence>
<reference evidence="1 2" key="2">
    <citation type="journal article" date="2024" name="Int. J. Syst. Evol. Microbiol.">
        <title>Promethearchaeum syntrophicum gen. nov., sp. nov., an anaerobic, obligately syntrophic archaeon, the first isolate of the lineage 'Asgard' archaea, and proposal of the new archaeal phylum Promethearchaeota phyl. nov. and kingdom Promethearchaeati regn. nov.</title>
        <authorList>
            <person name="Imachi H."/>
            <person name="Nobu M.K."/>
            <person name="Kato S."/>
            <person name="Takaki Y."/>
            <person name="Miyazaki M."/>
            <person name="Miyata M."/>
            <person name="Ogawara M."/>
            <person name="Saito Y."/>
            <person name="Sakai S."/>
            <person name="Tahara Y.O."/>
            <person name="Takano Y."/>
            <person name="Tasumi E."/>
            <person name="Uematsu K."/>
            <person name="Yoshimura T."/>
            <person name="Itoh T."/>
            <person name="Ohkuma M."/>
            <person name="Takai K."/>
        </authorList>
    </citation>
    <scope>NUCLEOTIDE SEQUENCE [LARGE SCALE GENOMIC DNA]</scope>
    <source>
        <strain evidence="1 2">MK-D1</strain>
    </source>
</reference>
<organism evidence="1 2">
    <name type="scientific">Promethearchaeum syntrophicum</name>
    <dbReference type="NCBI Taxonomy" id="2594042"/>
    <lineage>
        <taxon>Archaea</taxon>
        <taxon>Promethearchaeati</taxon>
        <taxon>Promethearchaeota</taxon>
        <taxon>Promethearchaeia</taxon>
        <taxon>Promethearchaeales</taxon>
        <taxon>Promethearchaeaceae</taxon>
        <taxon>Promethearchaeum</taxon>
    </lineage>
</organism>
<reference evidence="1 2" key="1">
    <citation type="journal article" date="2020" name="Nature">
        <title>Isolation of an archaeon at the prokaryote-eukaryote interface.</title>
        <authorList>
            <person name="Imachi H."/>
            <person name="Nobu M.K."/>
            <person name="Nakahara N."/>
            <person name="Morono Y."/>
            <person name="Ogawara M."/>
            <person name="Takaki Y."/>
            <person name="Takano Y."/>
            <person name="Uematsu K."/>
            <person name="Ikuta T."/>
            <person name="Ito M."/>
            <person name="Matsui Y."/>
            <person name="Miyazaki M."/>
            <person name="Murata K."/>
            <person name="Saito Y."/>
            <person name="Sakai S."/>
            <person name="Song C."/>
            <person name="Tasumi E."/>
            <person name="Yamanaka Y."/>
            <person name="Yamaguchi T."/>
            <person name="Kamagata Y."/>
            <person name="Tamaki H."/>
            <person name="Takai K."/>
        </authorList>
    </citation>
    <scope>NUCLEOTIDE SEQUENCE [LARGE SCALE GENOMIC DNA]</scope>
    <source>
        <strain evidence="1 2">MK-D1</strain>
    </source>
</reference>
<accession>A0AC61ZU22</accession>
<evidence type="ECO:0000313" key="1">
    <source>
        <dbReference type="EMBL" id="XDF89306.1"/>
    </source>
</evidence>
<dbReference type="EMBL" id="CP042905">
    <property type="protein sequence ID" value="XDF89306.1"/>
    <property type="molecule type" value="Genomic_DNA"/>
</dbReference>
<protein>
    <submittedName>
        <fullName evidence="1">Uncharacterized protein</fullName>
    </submittedName>
</protein>